<feature type="domain" description="HTH araC/xylS-type" evidence="4">
    <location>
        <begin position="169"/>
        <end position="267"/>
    </location>
</feature>
<dbReference type="InterPro" id="IPR018060">
    <property type="entry name" value="HTH_AraC"/>
</dbReference>
<evidence type="ECO:0000256" key="3">
    <source>
        <dbReference type="ARBA" id="ARBA00023163"/>
    </source>
</evidence>
<dbReference type="InterPro" id="IPR009057">
    <property type="entry name" value="Homeodomain-like_sf"/>
</dbReference>
<dbReference type="AlphaFoldDB" id="A0A5B2VYL9"/>
<evidence type="ECO:0000256" key="1">
    <source>
        <dbReference type="ARBA" id="ARBA00023015"/>
    </source>
</evidence>
<dbReference type="InterPro" id="IPR018062">
    <property type="entry name" value="HTH_AraC-typ_CS"/>
</dbReference>
<dbReference type="PRINTS" id="PR00032">
    <property type="entry name" value="HTHARAC"/>
</dbReference>
<reference evidence="5 6" key="1">
    <citation type="submission" date="2019-09" db="EMBL/GenBank/DDBJ databases">
        <title>Chitinophaga ginsengihumi sp. nov., isolated from soil of ginseng rhizosphere.</title>
        <authorList>
            <person name="Lee J."/>
        </authorList>
    </citation>
    <scope>NUCLEOTIDE SEQUENCE [LARGE SCALE GENOMIC DNA]</scope>
    <source>
        <strain evidence="5 6">BN140078</strain>
    </source>
</reference>
<evidence type="ECO:0000313" key="6">
    <source>
        <dbReference type="Proteomes" id="UP000324611"/>
    </source>
</evidence>
<dbReference type="Proteomes" id="UP000324611">
    <property type="component" value="Unassembled WGS sequence"/>
</dbReference>
<dbReference type="GO" id="GO:0003700">
    <property type="term" value="F:DNA-binding transcription factor activity"/>
    <property type="evidence" value="ECO:0007669"/>
    <property type="project" value="InterPro"/>
</dbReference>
<dbReference type="PROSITE" id="PS00041">
    <property type="entry name" value="HTH_ARAC_FAMILY_1"/>
    <property type="match status" value="1"/>
</dbReference>
<protein>
    <submittedName>
        <fullName evidence="5">Helix-turn-helix transcriptional regulator</fullName>
    </submittedName>
</protein>
<reference evidence="5 6" key="2">
    <citation type="submission" date="2019-09" db="EMBL/GenBank/DDBJ databases">
        <authorList>
            <person name="Jin C."/>
        </authorList>
    </citation>
    <scope>NUCLEOTIDE SEQUENCE [LARGE SCALE GENOMIC DNA]</scope>
    <source>
        <strain evidence="5 6">BN140078</strain>
    </source>
</reference>
<keyword evidence="3" id="KW-0804">Transcription</keyword>
<accession>A0A5B2VYL9</accession>
<gene>
    <name evidence="5" type="ORF">F0L74_13060</name>
</gene>
<name>A0A5B2VYL9_9BACT</name>
<evidence type="ECO:0000256" key="2">
    <source>
        <dbReference type="ARBA" id="ARBA00023125"/>
    </source>
</evidence>
<evidence type="ECO:0000313" key="5">
    <source>
        <dbReference type="EMBL" id="KAA2243422.1"/>
    </source>
</evidence>
<dbReference type="EMBL" id="VUOC01000002">
    <property type="protein sequence ID" value="KAA2243422.1"/>
    <property type="molecule type" value="Genomic_DNA"/>
</dbReference>
<evidence type="ECO:0000259" key="4">
    <source>
        <dbReference type="PROSITE" id="PS01124"/>
    </source>
</evidence>
<sequence>MSIQAVQYDKGAYVGQKVQERHFGPIITTETVFPEGLSSDWHYHSNPHFSHILSGGSREIRPGSAQVQGAGAGLYYYPGIAHQNVDYRPGTRIFNIELEPAFFDQYGSLIPGESLMLGNHRPINTSGLLKILKEHYLHDTESGIAIAQLCLGLVQDHAPAEKLYPEWTEKIREVLNDQWDAPLTLTQLAEHLSLHPVTISRYFTRYFTCTLGEYRRRVKVERALPMVREGRLSLTEIAYSCGFADQAHFTRTFQHITGLLPKQYKHL</sequence>
<proteinExistence type="predicted"/>
<dbReference type="InterPro" id="IPR020449">
    <property type="entry name" value="Tscrpt_reg_AraC-type_HTH"/>
</dbReference>
<dbReference type="PANTHER" id="PTHR43280:SF2">
    <property type="entry name" value="HTH-TYPE TRANSCRIPTIONAL REGULATOR EXSA"/>
    <property type="match status" value="1"/>
</dbReference>
<keyword evidence="1" id="KW-0805">Transcription regulation</keyword>
<keyword evidence="6" id="KW-1185">Reference proteome</keyword>
<dbReference type="Gene3D" id="1.10.10.60">
    <property type="entry name" value="Homeodomain-like"/>
    <property type="match status" value="1"/>
</dbReference>
<dbReference type="SUPFAM" id="SSF46689">
    <property type="entry name" value="Homeodomain-like"/>
    <property type="match status" value="2"/>
</dbReference>
<keyword evidence="2" id="KW-0238">DNA-binding</keyword>
<organism evidence="5 6">
    <name type="scientific">Chitinophaga agrisoli</name>
    <dbReference type="NCBI Taxonomy" id="2607653"/>
    <lineage>
        <taxon>Bacteria</taxon>
        <taxon>Pseudomonadati</taxon>
        <taxon>Bacteroidota</taxon>
        <taxon>Chitinophagia</taxon>
        <taxon>Chitinophagales</taxon>
        <taxon>Chitinophagaceae</taxon>
        <taxon>Chitinophaga</taxon>
    </lineage>
</organism>
<dbReference type="GO" id="GO:0043565">
    <property type="term" value="F:sequence-specific DNA binding"/>
    <property type="evidence" value="ECO:0007669"/>
    <property type="project" value="InterPro"/>
</dbReference>
<dbReference type="PANTHER" id="PTHR43280">
    <property type="entry name" value="ARAC-FAMILY TRANSCRIPTIONAL REGULATOR"/>
    <property type="match status" value="1"/>
</dbReference>
<comment type="caution">
    <text evidence="5">The sequence shown here is derived from an EMBL/GenBank/DDBJ whole genome shotgun (WGS) entry which is preliminary data.</text>
</comment>
<dbReference type="PROSITE" id="PS01124">
    <property type="entry name" value="HTH_ARAC_FAMILY_2"/>
    <property type="match status" value="1"/>
</dbReference>
<dbReference type="SMART" id="SM00342">
    <property type="entry name" value="HTH_ARAC"/>
    <property type="match status" value="1"/>
</dbReference>
<dbReference type="Pfam" id="PF12833">
    <property type="entry name" value="HTH_18"/>
    <property type="match status" value="1"/>
</dbReference>